<evidence type="ECO:0000313" key="1">
    <source>
        <dbReference type="EMBL" id="PMD04123.1"/>
    </source>
</evidence>
<comment type="caution">
    <text evidence="1">The sequence shown here is derived from an EMBL/GenBank/DDBJ whole genome shotgun (WGS) entry which is preliminary data.</text>
</comment>
<feature type="non-terminal residue" evidence="1">
    <location>
        <position position="1"/>
    </location>
</feature>
<gene>
    <name evidence="1" type="ORF">CJ199_13900</name>
</gene>
<organism evidence="1 2">
    <name type="scientific">Brevibacterium paucivorans</name>
    <dbReference type="NCBI Taxonomy" id="170994"/>
    <lineage>
        <taxon>Bacteria</taxon>
        <taxon>Bacillati</taxon>
        <taxon>Actinomycetota</taxon>
        <taxon>Actinomycetes</taxon>
        <taxon>Micrococcales</taxon>
        <taxon>Brevibacteriaceae</taxon>
        <taxon>Brevibacterium</taxon>
    </lineage>
</organism>
<dbReference type="EMBL" id="PNHK01000346">
    <property type="protein sequence ID" value="PMD04123.1"/>
    <property type="molecule type" value="Genomic_DNA"/>
</dbReference>
<dbReference type="Proteomes" id="UP000235598">
    <property type="component" value="Unassembled WGS sequence"/>
</dbReference>
<keyword evidence="1" id="KW-0808">Transferase</keyword>
<accession>A0A2N6VJB6</accession>
<protein>
    <submittedName>
        <fullName evidence="1">Kinase</fullName>
    </submittedName>
</protein>
<sequence>VAREVQNMFWYLRAAADGNPRLTEDAERSLWVARALTGVSVQGITTQQLKPLG</sequence>
<reference evidence="1 2" key="1">
    <citation type="submission" date="2017-09" db="EMBL/GenBank/DDBJ databases">
        <title>Bacterial strain isolated from the female urinary microbiota.</title>
        <authorList>
            <person name="Thomas-White K."/>
            <person name="Kumar N."/>
            <person name="Forster S."/>
            <person name="Putonti C."/>
            <person name="Lawley T."/>
            <person name="Wolfe A.J."/>
        </authorList>
    </citation>
    <scope>NUCLEOTIDE SEQUENCE [LARGE SCALE GENOMIC DNA]</scope>
    <source>
        <strain evidence="1 2">UMB1301</strain>
    </source>
</reference>
<proteinExistence type="predicted"/>
<keyword evidence="1" id="KW-0418">Kinase</keyword>
<dbReference type="AlphaFoldDB" id="A0A2N6VJB6"/>
<name>A0A2N6VJB6_9MICO</name>
<dbReference type="GO" id="GO:0016301">
    <property type="term" value="F:kinase activity"/>
    <property type="evidence" value="ECO:0007669"/>
    <property type="project" value="UniProtKB-KW"/>
</dbReference>
<evidence type="ECO:0000313" key="2">
    <source>
        <dbReference type="Proteomes" id="UP000235598"/>
    </source>
</evidence>